<dbReference type="InterPro" id="IPR001503">
    <property type="entry name" value="Glyco_trans_10"/>
</dbReference>
<proteinExistence type="inferred from homology"/>
<keyword evidence="3" id="KW-0808">Transferase</keyword>
<evidence type="ECO:0000313" key="5">
    <source>
        <dbReference type="EMBL" id="GAG82263.1"/>
    </source>
</evidence>
<dbReference type="InterPro" id="IPR055270">
    <property type="entry name" value="Glyco_tran_10_C"/>
</dbReference>
<accession>X1BDQ1</accession>
<sequence>TPNNSGVWNELESTYNIDEANYIIMQEETSLNNIDKNKTLFFGKEPHYIVKNRCPDCFRNFHFEDGNSWFPQTWWVNIPYNELKNLKPNKTKKLSVVNSNKRGTKGQSIRYDIIQKIVNKYPKEIDVWGGITMGRRNIGSFKDVLPPQDKKDGLLPYKYHFACENGSKPFYFTEKIIDPLLCWSMPIYWGCENIGKFLPKGSYINIDVNDPMAIDKIIEISNSNLWENSLDKIGEARELILDKYNLWPSIGMGIGTDNLLKKYIF</sequence>
<dbReference type="PANTHER" id="PTHR11929">
    <property type="entry name" value="ALPHA- 1,3 -FUCOSYLTRANSFERASE"/>
    <property type="match status" value="1"/>
</dbReference>
<evidence type="ECO:0000256" key="1">
    <source>
        <dbReference type="ARBA" id="ARBA00008919"/>
    </source>
</evidence>
<dbReference type="Pfam" id="PF00852">
    <property type="entry name" value="Glyco_transf_10"/>
    <property type="match status" value="1"/>
</dbReference>
<dbReference type="GO" id="GO:0016020">
    <property type="term" value="C:membrane"/>
    <property type="evidence" value="ECO:0007669"/>
    <property type="project" value="InterPro"/>
</dbReference>
<evidence type="ECO:0000259" key="4">
    <source>
        <dbReference type="Pfam" id="PF00852"/>
    </source>
</evidence>
<feature type="domain" description="Fucosyltransferase C-terminal" evidence="4">
    <location>
        <begin position="88"/>
        <end position="207"/>
    </location>
</feature>
<keyword evidence="2" id="KW-0328">Glycosyltransferase</keyword>
<gene>
    <name evidence="5" type="ORF">S01H4_26123</name>
</gene>
<organism evidence="5">
    <name type="scientific">marine sediment metagenome</name>
    <dbReference type="NCBI Taxonomy" id="412755"/>
    <lineage>
        <taxon>unclassified sequences</taxon>
        <taxon>metagenomes</taxon>
        <taxon>ecological metagenomes</taxon>
    </lineage>
</organism>
<reference evidence="5" key="1">
    <citation type="journal article" date="2014" name="Front. Microbiol.">
        <title>High frequency of phylogenetically diverse reductive dehalogenase-homologous genes in deep subseafloor sedimentary metagenomes.</title>
        <authorList>
            <person name="Kawai M."/>
            <person name="Futagami T."/>
            <person name="Toyoda A."/>
            <person name="Takaki Y."/>
            <person name="Nishi S."/>
            <person name="Hori S."/>
            <person name="Arai W."/>
            <person name="Tsubouchi T."/>
            <person name="Morono Y."/>
            <person name="Uchiyama I."/>
            <person name="Ito T."/>
            <person name="Fujiyama A."/>
            <person name="Inagaki F."/>
            <person name="Takami H."/>
        </authorList>
    </citation>
    <scope>NUCLEOTIDE SEQUENCE</scope>
    <source>
        <strain evidence="5">Expedition CK06-06</strain>
    </source>
</reference>
<dbReference type="EMBL" id="BART01012540">
    <property type="protein sequence ID" value="GAG82263.1"/>
    <property type="molecule type" value="Genomic_DNA"/>
</dbReference>
<name>X1BDQ1_9ZZZZ</name>
<dbReference type="Gene3D" id="3.40.50.11660">
    <property type="entry name" value="Glycosyl transferase family 10, C-terminal domain"/>
    <property type="match status" value="1"/>
</dbReference>
<dbReference type="AlphaFoldDB" id="X1BDQ1"/>
<comment type="caution">
    <text evidence="5">The sequence shown here is derived from an EMBL/GenBank/DDBJ whole genome shotgun (WGS) entry which is preliminary data.</text>
</comment>
<evidence type="ECO:0000256" key="2">
    <source>
        <dbReference type="ARBA" id="ARBA00022676"/>
    </source>
</evidence>
<protein>
    <recommendedName>
        <fullName evidence="4">Fucosyltransferase C-terminal domain-containing protein</fullName>
    </recommendedName>
</protein>
<dbReference type="GO" id="GO:0008417">
    <property type="term" value="F:fucosyltransferase activity"/>
    <property type="evidence" value="ECO:0007669"/>
    <property type="project" value="InterPro"/>
</dbReference>
<comment type="similarity">
    <text evidence="1">Belongs to the glycosyltransferase 10 family.</text>
</comment>
<dbReference type="InterPro" id="IPR038577">
    <property type="entry name" value="GT10-like_C_sf"/>
</dbReference>
<dbReference type="SUPFAM" id="SSF53756">
    <property type="entry name" value="UDP-Glycosyltransferase/glycogen phosphorylase"/>
    <property type="match status" value="1"/>
</dbReference>
<feature type="non-terminal residue" evidence="5">
    <location>
        <position position="1"/>
    </location>
</feature>
<dbReference type="PANTHER" id="PTHR11929:SF194">
    <property type="entry name" value="ALPHA-(1,3)-FUCOSYLTRANSFERASE 10"/>
    <property type="match status" value="1"/>
</dbReference>
<evidence type="ECO:0000256" key="3">
    <source>
        <dbReference type="ARBA" id="ARBA00022679"/>
    </source>
</evidence>